<feature type="compositionally biased region" description="Low complexity" evidence="1">
    <location>
        <begin position="103"/>
        <end position="119"/>
    </location>
</feature>
<dbReference type="OrthoDB" id="10578541at2759"/>
<name>A0A8J4CXM1_9CHLO</name>
<feature type="region of interest" description="Disordered" evidence="1">
    <location>
        <begin position="90"/>
        <end position="139"/>
    </location>
</feature>
<comment type="caution">
    <text evidence="2">The sequence shown here is derived from an EMBL/GenBank/DDBJ whole genome shotgun (WGS) entry which is preliminary data.</text>
</comment>
<feature type="region of interest" description="Disordered" evidence="1">
    <location>
        <begin position="15"/>
        <end position="52"/>
    </location>
</feature>
<dbReference type="AlphaFoldDB" id="A0A8J4CXM1"/>
<dbReference type="EMBL" id="BNCP01000062">
    <property type="protein sequence ID" value="GIL91027.1"/>
    <property type="molecule type" value="Genomic_DNA"/>
</dbReference>
<accession>A0A8J4CXM1</accession>
<feature type="non-terminal residue" evidence="2">
    <location>
        <position position="250"/>
    </location>
</feature>
<organism evidence="2 3">
    <name type="scientific">Volvox reticuliferus</name>
    <dbReference type="NCBI Taxonomy" id="1737510"/>
    <lineage>
        <taxon>Eukaryota</taxon>
        <taxon>Viridiplantae</taxon>
        <taxon>Chlorophyta</taxon>
        <taxon>core chlorophytes</taxon>
        <taxon>Chlorophyceae</taxon>
        <taxon>CS clade</taxon>
        <taxon>Chlamydomonadales</taxon>
        <taxon>Volvocaceae</taxon>
        <taxon>Volvox</taxon>
    </lineage>
</organism>
<dbReference type="Proteomes" id="UP000747110">
    <property type="component" value="Unassembled WGS sequence"/>
</dbReference>
<evidence type="ECO:0000256" key="1">
    <source>
        <dbReference type="SAM" id="MobiDB-lite"/>
    </source>
</evidence>
<evidence type="ECO:0000313" key="2">
    <source>
        <dbReference type="EMBL" id="GIL91027.1"/>
    </source>
</evidence>
<gene>
    <name evidence="2" type="ORF">Vretifemale_18717</name>
</gene>
<keyword evidence="3" id="KW-1185">Reference proteome</keyword>
<proteinExistence type="predicted"/>
<reference evidence="2" key="1">
    <citation type="journal article" date="2021" name="Proc. Natl. Acad. Sci. U.S.A.">
        <title>Three genomes in the algal genus Volvox reveal the fate of a haploid sex-determining region after a transition to homothallism.</title>
        <authorList>
            <person name="Yamamoto K."/>
            <person name="Hamaji T."/>
            <person name="Kawai-Toyooka H."/>
            <person name="Matsuzaki R."/>
            <person name="Takahashi F."/>
            <person name="Nishimura Y."/>
            <person name="Kawachi M."/>
            <person name="Noguchi H."/>
            <person name="Minakuchi Y."/>
            <person name="Umen J.G."/>
            <person name="Toyoda A."/>
            <person name="Nozaki H."/>
        </authorList>
    </citation>
    <scope>NUCLEOTIDE SEQUENCE</scope>
    <source>
        <strain evidence="2">NIES-3786</strain>
    </source>
</reference>
<evidence type="ECO:0000313" key="3">
    <source>
        <dbReference type="Proteomes" id="UP000747110"/>
    </source>
</evidence>
<protein>
    <submittedName>
        <fullName evidence="2">Uncharacterized protein</fullName>
    </submittedName>
</protein>
<sequence>LFIVHRRGAFLNQNLGRNTKSEGAQRDMPSSHAAAEETAFGGRPPLPPPASTLQQACDDVKAGIFGREVQRELPEGHSSGWKLEANIQHPHQLQQHAQPSPSPLSSSPSSGPPSFTSSTFHHHHQQQQQQPPPSLAAPSVTGAEVALIKGSVASILDQVVIHEADMPKDMQAIAILCAHELLRVGHDDPAHAMKQCLSYLFKDYIFVWRCTMTTAWRSEAPITRRSVGACASGSFLSFRIHGYNVVMYSL</sequence>